<dbReference type="Proteomes" id="UP000050297">
    <property type="component" value="Unassembled WGS sequence"/>
</dbReference>
<name>A0A0L8IMN6_PSESX</name>
<sequence length="40" mass="4489">MNRIGIASKHDVDTLIARLDEPPVLHERVGPIKARTLRAE</sequence>
<dbReference type="PATRIC" id="fig|199198.4.peg.5689"/>
<comment type="caution">
    <text evidence="1">The sequence shown here is derived from an EMBL/GenBank/DDBJ whole genome shotgun (WGS) entry which is preliminary data.</text>
</comment>
<evidence type="ECO:0000313" key="1">
    <source>
        <dbReference type="EMBL" id="KPW19426.1"/>
    </source>
</evidence>
<evidence type="ECO:0000313" key="2">
    <source>
        <dbReference type="Proteomes" id="UP000050297"/>
    </source>
</evidence>
<protein>
    <submittedName>
        <fullName evidence="1">Uncharacterized protein</fullName>
    </submittedName>
</protein>
<proteinExistence type="predicted"/>
<organism evidence="1 2">
    <name type="scientific">Pseudomonas syringae pv. aceris</name>
    <dbReference type="NCBI Taxonomy" id="199198"/>
    <lineage>
        <taxon>Bacteria</taxon>
        <taxon>Pseudomonadati</taxon>
        <taxon>Pseudomonadota</taxon>
        <taxon>Gammaproteobacteria</taxon>
        <taxon>Pseudomonadales</taxon>
        <taxon>Pseudomonadaceae</taxon>
        <taxon>Pseudomonas</taxon>
        <taxon>Pseudomonas syringae</taxon>
    </lineage>
</organism>
<dbReference type="EMBL" id="LJPM01000283">
    <property type="protein sequence ID" value="KPW19426.1"/>
    <property type="molecule type" value="Genomic_DNA"/>
</dbReference>
<gene>
    <name evidence="1" type="ORF">ALO91_05154</name>
</gene>
<accession>A0A0L8IMN6</accession>
<reference evidence="1 2" key="1">
    <citation type="submission" date="2015-09" db="EMBL/GenBank/DDBJ databases">
        <title>Genome announcement of multiple Pseudomonas syringae strains.</title>
        <authorList>
            <person name="Thakur S."/>
            <person name="Wang P.W."/>
            <person name="Gong Y."/>
            <person name="Weir B.S."/>
            <person name="Guttman D.S."/>
        </authorList>
    </citation>
    <scope>NUCLEOTIDE SEQUENCE [LARGE SCALE GENOMIC DNA]</scope>
    <source>
        <strain evidence="1 2">ICMP2802</strain>
    </source>
</reference>
<dbReference type="AlphaFoldDB" id="A0A0L8IMN6"/>